<feature type="region of interest" description="Disordered" evidence="1">
    <location>
        <begin position="723"/>
        <end position="749"/>
    </location>
</feature>
<dbReference type="PANTHER" id="PTHR11216:SF174">
    <property type="entry name" value="GH06923P"/>
    <property type="match status" value="1"/>
</dbReference>
<dbReference type="GO" id="GO:0006897">
    <property type="term" value="P:endocytosis"/>
    <property type="evidence" value="ECO:0007669"/>
    <property type="project" value="TreeGrafter"/>
</dbReference>
<dbReference type="GO" id="GO:0005737">
    <property type="term" value="C:cytoplasm"/>
    <property type="evidence" value="ECO:0007669"/>
    <property type="project" value="TreeGrafter"/>
</dbReference>
<feature type="region of interest" description="Disordered" evidence="1">
    <location>
        <begin position="205"/>
        <end position="252"/>
    </location>
</feature>
<dbReference type="EMBL" id="JAWZYT010001835">
    <property type="protein sequence ID" value="KAK4308869.1"/>
    <property type="molecule type" value="Genomic_DNA"/>
</dbReference>
<organism evidence="4 5">
    <name type="scientific">Petrolisthes manimaculis</name>
    <dbReference type="NCBI Taxonomy" id="1843537"/>
    <lineage>
        <taxon>Eukaryota</taxon>
        <taxon>Metazoa</taxon>
        <taxon>Ecdysozoa</taxon>
        <taxon>Arthropoda</taxon>
        <taxon>Crustacea</taxon>
        <taxon>Multicrustacea</taxon>
        <taxon>Malacostraca</taxon>
        <taxon>Eumalacostraca</taxon>
        <taxon>Eucarida</taxon>
        <taxon>Decapoda</taxon>
        <taxon>Pleocyemata</taxon>
        <taxon>Anomura</taxon>
        <taxon>Galatheoidea</taxon>
        <taxon>Porcellanidae</taxon>
        <taxon>Petrolisthes</taxon>
    </lineage>
</organism>
<dbReference type="SMART" id="SM00027">
    <property type="entry name" value="EH"/>
    <property type="match status" value="2"/>
</dbReference>
<comment type="caution">
    <text evidence="4">The sequence shown here is derived from an EMBL/GenBank/DDBJ whole genome shotgun (WGS) entry which is preliminary data.</text>
</comment>
<feature type="region of interest" description="Disordered" evidence="1">
    <location>
        <begin position="379"/>
        <end position="450"/>
    </location>
</feature>
<feature type="domain" description="EH" evidence="2">
    <location>
        <begin position="67"/>
        <end position="153"/>
    </location>
</feature>
<evidence type="ECO:0008006" key="6">
    <source>
        <dbReference type="Google" id="ProtNLM"/>
    </source>
</evidence>
<reference evidence="4" key="1">
    <citation type="submission" date="2023-11" db="EMBL/GenBank/DDBJ databases">
        <title>Genome assemblies of two species of porcelain crab, Petrolisthes cinctipes and Petrolisthes manimaculis (Anomura: Porcellanidae).</title>
        <authorList>
            <person name="Angst P."/>
        </authorList>
    </citation>
    <scope>NUCLEOTIDE SEQUENCE</scope>
    <source>
        <strain evidence="4">PB745_02</strain>
        <tissue evidence="4">Gill</tissue>
    </source>
</reference>
<dbReference type="AlphaFoldDB" id="A0AAE1U7M8"/>
<name>A0AAE1U7M8_9EUCA</name>
<dbReference type="SMART" id="SM00054">
    <property type="entry name" value="EFh"/>
    <property type="match status" value="2"/>
</dbReference>
<keyword evidence="5" id="KW-1185">Reference proteome</keyword>
<gene>
    <name evidence="4" type="ORF">Pmani_019461</name>
</gene>
<evidence type="ECO:0000313" key="5">
    <source>
        <dbReference type="Proteomes" id="UP001292094"/>
    </source>
</evidence>
<dbReference type="InterPro" id="IPR000261">
    <property type="entry name" value="EH_dom"/>
</dbReference>
<feature type="domain" description="EH" evidence="2">
    <location>
        <begin position="294"/>
        <end position="383"/>
    </location>
</feature>
<dbReference type="GO" id="GO:0016197">
    <property type="term" value="P:endosomal transport"/>
    <property type="evidence" value="ECO:0007669"/>
    <property type="project" value="TreeGrafter"/>
</dbReference>
<evidence type="ECO:0000256" key="1">
    <source>
        <dbReference type="SAM" id="MobiDB-lite"/>
    </source>
</evidence>
<feature type="compositionally biased region" description="Low complexity" evidence="1">
    <location>
        <begin position="508"/>
        <end position="521"/>
    </location>
</feature>
<dbReference type="Pfam" id="PF12763">
    <property type="entry name" value="EH"/>
    <property type="match status" value="2"/>
</dbReference>
<feature type="region of interest" description="Disordered" evidence="1">
    <location>
        <begin position="478"/>
        <end position="698"/>
    </location>
</feature>
<feature type="compositionally biased region" description="Low complexity" evidence="1">
    <location>
        <begin position="490"/>
        <end position="499"/>
    </location>
</feature>
<dbReference type="Proteomes" id="UP001292094">
    <property type="component" value="Unassembled WGS sequence"/>
</dbReference>
<feature type="compositionally biased region" description="Low complexity" evidence="1">
    <location>
        <begin position="225"/>
        <end position="243"/>
    </location>
</feature>
<dbReference type="PROSITE" id="PS50222">
    <property type="entry name" value="EF_HAND_2"/>
    <property type="match status" value="1"/>
</dbReference>
<dbReference type="CDD" id="cd00052">
    <property type="entry name" value="EH"/>
    <property type="match status" value="1"/>
</dbReference>
<dbReference type="GO" id="GO:0005509">
    <property type="term" value="F:calcium ion binding"/>
    <property type="evidence" value="ECO:0007669"/>
    <property type="project" value="InterPro"/>
</dbReference>
<evidence type="ECO:0000259" key="3">
    <source>
        <dbReference type="PROSITE" id="PS50222"/>
    </source>
</evidence>
<protein>
    <recommendedName>
        <fullName evidence="6">RALBP1 associated Eps domain containing 1</fullName>
    </recommendedName>
</protein>
<dbReference type="PANTHER" id="PTHR11216">
    <property type="entry name" value="EH DOMAIN"/>
    <property type="match status" value="1"/>
</dbReference>
<proteinExistence type="predicted"/>
<dbReference type="GO" id="GO:0005886">
    <property type="term" value="C:plasma membrane"/>
    <property type="evidence" value="ECO:0007669"/>
    <property type="project" value="TreeGrafter"/>
</dbReference>
<feature type="compositionally biased region" description="Polar residues" evidence="1">
    <location>
        <begin position="626"/>
        <end position="646"/>
    </location>
</feature>
<feature type="compositionally biased region" description="Low complexity" evidence="1">
    <location>
        <begin position="396"/>
        <end position="410"/>
    </location>
</feature>
<evidence type="ECO:0000259" key="2">
    <source>
        <dbReference type="PROSITE" id="PS50031"/>
    </source>
</evidence>
<evidence type="ECO:0000313" key="4">
    <source>
        <dbReference type="EMBL" id="KAK4308869.1"/>
    </source>
</evidence>
<sequence length="798" mass="86847">MTFFRDTNRTSEEYFSFPFQSRTCYFLFLEGTQEEGVFTPVGAKASGTCHEFPHLYGLIPRYIKNKETKYYGDLFTHLDSEGSGVIPVNQVHEFLRASKLSTEVLTQIGHVCGGTNQGWYGRKELFVALKLVAAAQRGLPVRTESLFLGVDLPLPRLHTNNNTHYENDVAYTTKENYTSSPDLIQLSDSDCNTSQMVDGGYRMMESEEGEGGDERMSDPSGRMVSHSTSVSSPASDSPTPTNSVHEKTWGQAHTHWHGLINDEHRQLLGTEEDSSECHSSGEEDYDVWTINDEQRQYYTQQFRTMQQDLTALLSGTAAKEFFEKSKLPVNELSKIWQLADVTRDGALSLEEFFTAMHLVVLRRNNIELPETLPASLNPVLQRKSSSSGVEGGNSGASGNSSVVVAGAAVAPDTEPTTAKATPDPLSPSRNKEWTKFVDSPTSTLSSPGLKPVNFDFQKSAVEQDPKILHPKAVRLTPESKRLEVADMDGPASFSPDPSTAAPPPAPPSSSSDLVPSSSLPPNNDLQPAPTQSSSSSSSGASQGSPKKAQEGQDIKPIQRPLPRKPAAGSATGGLPPPPQTSVGTPPDESGMYGPNSLPVMPSAPLPGNKKDPPPPPPPRPARTHTRSSSLDLNKFISSNADRSTTFLGAPPAVPPRASPGASSPKKLIYQKSDGDVVTGGVEGGGGEEEGIYPLEARPPMEHARTSAFEVYRKPHQEVGSAFERVSGQRGEEEERVRHLSTGARPKDKREIQAFIRTTTEKNTVLTRLNSELHQELAEVMEERIALEMQLEQMKPFSS</sequence>
<dbReference type="Gene3D" id="1.10.238.10">
    <property type="entry name" value="EF-hand"/>
    <property type="match status" value="2"/>
</dbReference>
<accession>A0AAE1U7M8</accession>
<dbReference type="PROSITE" id="PS50031">
    <property type="entry name" value="EH"/>
    <property type="match status" value="2"/>
</dbReference>
<feature type="compositionally biased region" description="Low complexity" evidence="1">
    <location>
        <begin position="531"/>
        <end position="544"/>
    </location>
</feature>
<dbReference type="InterPro" id="IPR002048">
    <property type="entry name" value="EF_hand_dom"/>
</dbReference>
<dbReference type="SUPFAM" id="SSF47473">
    <property type="entry name" value="EF-hand"/>
    <property type="match status" value="2"/>
</dbReference>
<dbReference type="InterPro" id="IPR011992">
    <property type="entry name" value="EF-hand-dom_pair"/>
</dbReference>
<feature type="domain" description="EF-hand" evidence="3">
    <location>
        <begin position="327"/>
        <end position="362"/>
    </location>
</feature>